<protein>
    <submittedName>
        <fullName evidence="2">Cornifelin-like</fullName>
    </submittedName>
</protein>
<name>A0A672YC34_9TELE</name>
<evidence type="ECO:0000313" key="2">
    <source>
        <dbReference type="Ensembl" id="ENSSORP00005000166.1"/>
    </source>
</evidence>
<evidence type="ECO:0000256" key="1">
    <source>
        <dbReference type="ARBA" id="ARBA00009024"/>
    </source>
</evidence>
<dbReference type="GeneID" id="115418588"/>
<dbReference type="RefSeq" id="XP_029988958.1">
    <property type="nucleotide sequence ID" value="XM_030133098.1"/>
</dbReference>
<sequence length="160" mass="17876">MPQIASETEPFTEWTTHLCDCFEDVSTCCYGFWCCPCLACTVSGRFGENYCLPICDILTPSVMAACGIPVFVPPAVYGMRASIRNRYKIKGSLCKDIGVSCFCVWCAWCQMHRELKHRNKAPAVVNMQNQTVINMQPQMMMPVYPNSGGMVNQAVVVNTH</sequence>
<dbReference type="AlphaFoldDB" id="A0A672YC34"/>
<dbReference type="InParanoid" id="A0A672YC34"/>
<reference evidence="2" key="2">
    <citation type="submission" date="2025-08" db="UniProtKB">
        <authorList>
            <consortium name="Ensembl"/>
        </authorList>
    </citation>
    <scope>IDENTIFICATION</scope>
</reference>
<dbReference type="InterPro" id="IPR006461">
    <property type="entry name" value="PLAC_motif_containing"/>
</dbReference>
<dbReference type="PANTHER" id="PTHR15907">
    <property type="entry name" value="DUF614 FAMILY PROTEIN-RELATED"/>
    <property type="match status" value="1"/>
</dbReference>
<dbReference type="OrthoDB" id="1045822at2759"/>
<dbReference type="Ensembl" id="ENSSORT00005000182.1">
    <property type="protein sequence ID" value="ENSSORP00005000166.1"/>
    <property type="gene ID" value="ENSSORG00005000135.1"/>
</dbReference>
<evidence type="ECO:0000313" key="3">
    <source>
        <dbReference type="Proteomes" id="UP000472271"/>
    </source>
</evidence>
<reference evidence="2" key="1">
    <citation type="submission" date="2019-06" db="EMBL/GenBank/DDBJ databases">
        <authorList>
            <consortium name="Wellcome Sanger Institute Data Sharing"/>
        </authorList>
    </citation>
    <scope>NUCLEOTIDE SEQUENCE [LARGE SCALE GENOMIC DNA]</scope>
</reference>
<gene>
    <name evidence="2" type="primary">LOC115418588</name>
</gene>
<keyword evidence="3" id="KW-1185">Reference proteome</keyword>
<reference evidence="2" key="3">
    <citation type="submission" date="2025-09" db="UniProtKB">
        <authorList>
            <consortium name="Ensembl"/>
        </authorList>
    </citation>
    <scope>IDENTIFICATION</scope>
</reference>
<organism evidence="2 3">
    <name type="scientific">Sphaeramia orbicularis</name>
    <name type="common">orbiculate cardinalfish</name>
    <dbReference type="NCBI Taxonomy" id="375764"/>
    <lineage>
        <taxon>Eukaryota</taxon>
        <taxon>Metazoa</taxon>
        <taxon>Chordata</taxon>
        <taxon>Craniata</taxon>
        <taxon>Vertebrata</taxon>
        <taxon>Euteleostomi</taxon>
        <taxon>Actinopterygii</taxon>
        <taxon>Neopterygii</taxon>
        <taxon>Teleostei</taxon>
        <taxon>Neoteleostei</taxon>
        <taxon>Acanthomorphata</taxon>
        <taxon>Gobiaria</taxon>
        <taxon>Kurtiformes</taxon>
        <taxon>Apogonoidei</taxon>
        <taxon>Apogonidae</taxon>
        <taxon>Apogoninae</taxon>
        <taxon>Sphaeramia</taxon>
    </lineage>
</organism>
<dbReference type="NCBIfam" id="TIGR01571">
    <property type="entry name" value="A_thal_Cys_rich"/>
    <property type="match status" value="1"/>
</dbReference>
<dbReference type="Proteomes" id="UP000472271">
    <property type="component" value="Chromosome 4"/>
</dbReference>
<accession>A0A672YC34</accession>
<dbReference type="Pfam" id="PF04749">
    <property type="entry name" value="PLAC8"/>
    <property type="match status" value="1"/>
</dbReference>
<proteinExistence type="inferred from homology"/>
<comment type="similarity">
    <text evidence="1">Belongs to the cornifelin family.</text>
</comment>